<dbReference type="AlphaFoldDB" id="A0A2G0CIQ6"/>
<feature type="domain" description="DUF4957" evidence="1">
    <location>
        <begin position="281"/>
        <end position="409"/>
    </location>
</feature>
<accession>A0A2G0CIQ6</accession>
<evidence type="ECO:0000313" key="3">
    <source>
        <dbReference type="EMBL" id="PHK99862.1"/>
    </source>
</evidence>
<comment type="caution">
    <text evidence="3">The sequence shown here is derived from an EMBL/GenBank/DDBJ whole genome shotgun (WGS) entry which is preliminary data.</text>
</comment>
<dbReference type="Pfam" id="PF17161">
    <property type="entry name" value="DUF5123"/>
    <property type="match status" value="1"/>
</dbReference>
<dbReference type="Pfam" id="PF16318">
    <property type="entry name" value="DUF4957"/>
    <property type="match status" value="1"/>
</dbReference>
<protein>
    <submittedName>
        <fullName evidence="3">DUF5123 domain-containing protein</fullName>
    </submittedName>
</protein>
<name>A0A2G0CIQ6_9BACT</name>
<reference evidence="3 4" key="1">
    <citation type="submission" date="2017-10" db="EMBL/GenBank/DDBJ databases">
        <title>The draft genome sequence of Lewinella marina KCTC 32374.</title>
        <authorList>
            <person name="Wang K."/>
        </authorList>
    </citation>
    <scope>NUCLEOTIDE SEQUENCE [LARGE SCALE GENOMIC DNA]</scope>
    <source>
        <strain evidence="3 4">MKG-38</strain>
    </source>
</reference>
<dbReference type="EMBL" id="PDLO01000001">
    <property type="protein sequence ID" value="PHK99862.1"/>
    <property type="molecule type" value="Genomic_DNA"/>
</dbReference>
<dbReference type="Proteomes" id="UP000226437">
    <property type="component" value="Unassembled WGS sequence"/>
</dbReference>
<dbReference type="CDD" id="cd00063">
    <property type="entry name" value="FN3"/>
    <property type="match status" value="1"/>
</dbReference>
<dbReference type="InterPro" id="IPR003961">
    <property type="entry name" value="FN3_dom"/>
</dbReference>
<dbReference type="PROSITE" id="PS51257">
    <property type="entry name" value="PROKAR_LIPOPROTEIN"/>
    <property type="match status" value="1"/>
</dbReference>
<evidence type="ECO:0000259" key="1">
    <source>
        <dbReference type="Pfam" id="PF16318"/>
    </source>
</evidence>
<keyword evidence="4" id="KW-1185">Reference proteome</keyword>
<dbReference type="InterPro" id="IPR033427">
    <property type="entry name" value="DUF5123"/>
</dbReference>
<dbReference type="OrthoDB" id="691503at2"/>
<sequence>MKQSMTILPKLCLMLLGGALLLLSGCEKEELYEETRLFRPVLNEPLEAELNTIIVNMGNIKEATSYTIEVSRDSFASVLYTIEADTHYVVINEETLNGESLLYATLYQVRATAHAAEEAFDSRPSDLGDVRTERFPSVLISPTEGDLLDALARVRWQVAGAPITHIRVFRGSDERLTDPLQTYEVDAVAQDTGAFIVSGLKAETEYQIAIYSGGEGETLRGWDLFTTIASAIDLDDPNVINLSNSSDPDTLEAAIALAQDGQVIVLQKGFQYNLPREPLDKSITITSAYGFGSQKTVLYTTGNWNFAEGATIDHVRFIDVELRGEDIGGDYVFNPKRDARTVVNELTFENCIISHFRGIIRIRNQVFVHNYTINNSLVHHIGGYGILTADTDGVGNAAFDNITLTNSTFSKVHVFMQSRQNAQRITIDNCTLSEVGDPDGIIFRWRGEDGLLSNVLEGITITNTIWGPAWDEGETGNTAVRGIYDGLENTNFNIVNTYATADFAFTPGSEIPGFPALQYNGTADDLWVAPDALNFNFQDNGFAGVRDAGDPRWRPF</sequence>
<feature type="domain" description="DUF5123" evidence="2">
    <location>
        <begin position="425"/>
        <end position="553"/>
    </location>
</feature>
<proteinExistence type="predicted"/>
<evidence type="ECO:0000313" key="4">
    <source>
        <dbReference type="Proteomes" id="UP000226437"/>
    </source>
</evidence>
<organism evidence="3 4">
    <name type="scientific">Neolewinella marina</name>
    <dbReference type="NCBI Taxonomy" id="438751"/>
    <lineage>
        <taxon>Bacteria</taxon>
        <taxon>Pseudomonadati</taxon>
        <taxon>Bacteroidota</taxon>
        <taxon>Saprospiria</taxon>
        <taxon>Saprospirales</taxon>
        <taxon>Lewinellaceae</taxon>
        <taxon>Neolewinella</taxon>
    </lineage>
</organism>
<dbReference type="InterPro" id="IPR011050">
    <property type="entry name" value="Pectin_lyase_fold/virulence"/>
</dbReference>
<evidence type="ECO:0000259" key="2">
    <source>
        <dbReference type="Pfam" id="PF17161"/>
    </source>
</evidence>
<gene>
    <name evidence="3" type="ORF">CGL56_02115</name>
</gene>
<dbReference type="InterPro" id="IPR032530">
    <property type="entry name" value="DUF4957"/>
</dbReference>
<dbReference type="SUPFAM" id="SSF51126">
    <property type="entry name" value="Pectin lyase-like"/>
    <property type="match status" value="1"/>
</dbReference>